<dbReference type="InterPro" id="IPR021913">
    <property type="entry name" value="DUF3526"/>
</dbReference>
<sequence length="465" mass="52630">MIQLVIQKELREIFRTAKVLWLLIGVLILMGLALYNGYSYYASHSALLRESQKVTYQQFISQGDKNPHLGAHFGFYAYKPTAELAMIDNGIEDYTGNSFYLEPHKRGVVRFREVTDATGIRSFGFFNVGYFSQFILPLFIFLIAHNIFSKEWENGTIKMILSSKATTRQIFMGKLLACLILVFALLVLLGIASLGLLSLGPDSIHLPRILGAYGLYWLGLTVFSLLITVIGVSVSLLTRNSSLSLVSLSGFWLLGVFLIPRLSSEVSKRMYPSITSLEFENTTFHDKEYGVDGEGTKDERRATLEKETLKKYGVTRLEDLPVFYIPITIEHFEESDGKVMDRAYEAVEMNEKKQNAVLLTSSVLSPFLAFRDFSMRMTATDMHTHNDFAEKAELHRRKVGVIVDDFYQKNTVAGNDFWKTVPQFAYTAPGISWRLASAAPAIAILFGWTLVSVLLMFFSYRKMTV</sequence>
<protein>
    <recommendedName>
        <fullName evidence="4">ABC transporter permease</fullName>
    </recommendedName>
</protein>
<dbReference type="PANTHER" id="PTHR43471">
    <property type="entry name" value="ABC TRANSPORTER PERMEASE"/>
    <property type="match status" value="1"/>
</dbReference>
<feature type="transmembrane region" description="Helical" evidence="1">
    <location>
        <begin position="20"/>
        <end position="41"/>
    </location>
</feature>
<feature type="transmembrane region" description="Helical" evidence="1">
    <location>
        <begin position="214"/>
        <end position="236"/>
    </location>
</feature>
<feature type="transmembrane region" description="Helical" evidence="1">
    <location>
        <begin position="170"/>
        <end position="194"/>
    </location>
</feature>
<keyword evidence="1" id="KW-0812">Transmembrane</keyword>
<feature type="transmembrane region" description="Helical" evidence="1">
    <location>
        <begin position="130"/>
        <end position="149"/>
    </location>
</feature>
<dbReference type="Pfam" id="PF12040">
    <property type="entry name" value="DUF3526"/>
    <property type="match status" value="1"/>
</dbReference>
<dbReference type="PANTHER" id="PTHR43471:SF1">
    <property type="entry name" value="ABC TRANSPORTER PERMEASE PROTEIN NOSY-RELATED"/>
    <property type="match status" value="1"/>
</dbReference>
<keyword evidence="1" id="KW-1133">Transmembrane helix</keyword>
<evidence type="ECO:0000313" key="3">
    <source>
        <dbReference type="Proteomes" id="UP000239590"/>
    </source>
</evidence>
<organism evidence="2 3">
    <name type="scientific">Siphonobacter curvatus</name>
    <dbReference type="NCBI Taxonomy" id="2094562"/>
    <lineage>
        <taxon>Bacteria</taxon>
        <taxon>Pseudomonadati</taxon>
        <taxon>Bacteroidota</taxon>
        <taxon>Cytophagia</taxon>
        <taxon>Cytophagales</taxon>
        <taxon>Cytophagaceae</taxon>
        <taxon>Siphonobacter</taxon>
    </lineage>
</organism>
<keyword evidence="3" id="KW-1185">Reference proteome</keyword>
<name>A0A2S7IK01_9BACT</name>
<dbReference type="AlphaFoldDB" id="A0A2S7IK01"/>
<accession>A0A2S7IK01</accession>
<keyword evidence="1" id="KW-0472">Membrane</keyword>
<dbReference type="Proteomes" id="UP000239590">
    <property type="component" value="Unassembled WGS sequence"/>
</dbReference>
<evidence type="ECO:0000256" key="1">
    <source>
        <dbReference type="SAM" id="Phobius"/>
    </source>
</evidence>
<evidence type="ECO:0000313" key="2">
    <source>
        <dbReference type="EMBL" id="PQA56836.1"/>
    </source>
</evidence>
<feature type="transmembrane region" description="Helical" evidence="1">
    <location>
        <begin position="438"/>
        <end position="460"/>
    </location>
</feature>
<dbReference type="OrthoDB" id="184009at2"/>
<feature type="transmembrane region" description="Helical" evidence="1">
    <location>
        <begin position="243"/>
        <end position="262"/>
    </location>
</feature>
<proteinExistence type="predicted"/>
<reference evidence="3" key="1">
    <citation type="submission" date="2018-02" db="EMBL/GenBank/DDBJ databases">
        <title>Genome sequencing of Solimonas sp. HR-BB.</title>
        <authorList>
            <person name="Lee Y."/>
            <person name="Jeon C.O."/>
        </authorList>
    </citation>
    <scope>NUCLEOTIDE SEQUENCE [LARGE SCALE GENOMIC DNA]</scope>
    <source>
        <strain evidence="3">HR-U</strain>
    </source>
</reference>
<dbReference type="EMBL" id="PTRA01000002">
    <property type="protein sequence ID" value="PQA56836.1"/>
    <property type="molecule type" value="Genomic_DNA"/>
</dbReference>
<evidence type="ECO:0008006" key="4">
    <source>
        <dbReference type="Google" id="ProtNLM"/>
    </source>
</evidence>
<dbReference type="RefSeq" id="WP_104714411.1">
    <property type="nucleotide sequence ID" value="NZ_PTRA01000002.1"/>
</dbReference>
<comment type="caution">
    <text evidence="2">The sequence shown here is derived from an EMBL/GenBank/DDBJ whole genome shotgun (WGS) entry which is preliminary data.</text>
</comment>
<dbReference type="Pfam" id="PF12730">
    <property type="entry name" value="ABC2_membrane_4"/>
    <property type="match status" value="1"/>
</dbReference>
<gene>
    <name evidence="2" type="ORF">C5O19_15985</name>
</gene>